<reference evidence="2" key="1">
    <citation type="submission" date="2022-12" db="EMBL/GenBank/DDBJ databases">
        <title>Reference genome sequencing for broad-spectrum identification of bacterial and archaeal isolates by mass spectrometry.</title>
        <authorList>
            <person name="Sekiguchi Y."/>
            <person name="Tourlousse D.M."/>
        </authorList>
    </citation>
    <scope>NUCLEOTIDE SEQUENCE</scope>
    <source>
        <strain evidence="2">10succ1</strain>
    </source>
</reference>
<gene>
    <name evidence="2" type="ORF">PM10SUCC1_21690</name>
</gene>
<evidence type="ECO:0000313" key="3">
    <source>
        <dbReference type="Proteomes" id="UP001144471"/>
    </source>
</evidence>
<keyword evidence="1" id="KW-0175">Coiled coil</keyword>
<name>A0A9W6GMH6_9FUSO</name>
<sequence>MITKNSEKRIDIIYKAEGFENQFEKTKKTGLELVLSVQSFTIEPSKKRLSIVHEKVADYWILCKQILRNAKKAELKHLVKLNRSFENTMNDLELKETYSNILKRYEKEIALKLEERIKGLSIGFKGNPYKLGVI</sequence>
<evidence type="ECO:0000256" key="1">
    <source>
        <dbReference type="SAM" id="Coils"/>
    </source>
</evidence>
<organism evidence="2 3">
    <name type="scientific">Propionigenium maris DSM 9537</name>
    <dbReference type="NCBI Taxonomy" id="1123000"/>
    <lineage>
        <taxon>Bacteria</taxon>
        <taxon>Fusobacteriati</taxon>
        <taxon>Fusobacteriota</taxon>
        <taxon>Fusobacteriia</taxon>
        <taxon>Fusobacteriales</taxon>
        <taxon>Fusobacteriaceae</taxon>
        <taxon>Propionigenium</taxon>
    </lineage>
</organism>
<evidence type="ECO:0000313" key="2">
    <source>
        <dbReference type="EMBL" id="GLI56655.1"/>
    </source>
</evidence>
<protein>
    <submittedName>
        <fullName evidence="2">Uncharacterized protein</fullName>
    </submittedName>
</protein>
<feature type="coiled-coil region" evidence="1">
    <location>
        <begin position="75"/>
        <end position="115"/>
    </location>
</feature>
<proteinExistence type="predicted"/>
<dbReference type="RefSeq" id="WP_281835947.1">
    <property type="nucleotide sequence ID" value="NZ_BSDY01000009.1"/>
</dbReference>
<comment type="caution">
    <text evidence="2">The sequence shown here is derived from an EMBL/GenBank/DDBJ whole genome shotgun (WGS) entry which is preliminary data.</text>
</comment>
<accession>A0A9W6GMH6</accession>
<keyword evidence="3" id="KW-1185">Reference proteome</keyword>
<dbReference type="EMBL" id="BSDY01000009">
    <property type="protein sequence ID" value="GLI56655.1"/>
    <property type="molecule type" value="Genomic_DNA"/>
</dbReference>
<dbReference type="AlphaFoldDB" id="A0A9W6GMH6"/>
<dbReference type="Proteomes" id="UP001144471">
    <property type="component" value="Unassembled WGS sequence"/>
</dbReference>